<dbReference type="InterPro" id="IPR005186">
    <property type="entry name" value="FlaG"/>
</dbReference>
<proteinExistence type="predicted"/>
<dbReference type="RefSeq" id="WP_090432613.1">
    <property type="nucleotide sequence ID" value="NZ_FNJJ01000011.1"/>
</dbReference>
<dbReference type="SUPFAM" id="SSF160214">
    <property type="entry name" value="FlaG-like"/>
    <property type="match status" value="1"/>
</dbReference>
<dbReference type="PANTHER" id="PTHR37166">
    <property type="entry name" value="PROTEIN FLAG"/>
    <property type="match status" value="1"/>
</dbReference>
<evidence type="ECO:0000256" key="1">
    <source>
        <dbReference type="SAM" id="MobiDB-lite"/>
    </source>
</evidence>
<accession>A0A1H0X9T1</accession>
<dbReference type="AlphaFoldDB" id="A0A1H0X9T1"/>
<reference evidence="3" key="1">
    <citation type="submission" date="2016-10" db="EMBL/GenBank/DDBJ databases">
        <authorList>
            <person name="Varghese N."/>
            <person name="Submissions S."/>
        </authorList>
    </citation>
    <scope>NUCLEOTIDE SEQUENCE [LARGE SCALE GENOMIC DNA]</scope>
    <source>
        <strain evidence="3">JCM 18416</strain>
    </source>
</reference>
<dbReference type="Pfam" id="PF03646">
    <property type="entry name" value="FlaG"/>
    <property type="match status" value="1"/>
</dbReference>
<keyword evidence="2" id="KW-0282">Flagellum</keyword>
<dbReference type="Proteomes" id="UP000199460">
    <property type="component" value="Unassembled WGS sequence"/>
</dbReference>
<dbReference type="OrthoDB" id="5741693at2"/>
<dbReference type="PANTHER" id="PTHR37166:SF1">
    <property type="entry name" value="PROTEIN FLAG"/>
    <property type="match status" value="1"/>
</dbReference>
<name>A0A1H0X9T1_9GAMM</name>
<dbReference type="GeneID" id="300932977"/>
<keyword evidence="2" id="KW-0966">Cell projection</keyword>
<organism evidence="2 3">
    <name type="scientific">Ectopseudomonas guguanensis</name>
    <dbReference type="NCBI Taxonomy" id="1198456"/>
    <lineage>
        <taxon>Bacteria</taxon>
        <taxon>Pseudomonadati</taxon>
        <taxon>Pseudomonadota</taxon>
        <taxon>Gammaproteobacteria</taxon>
        <taxon>Pseudomonadales</taxon>
        <taxon>Pseudomonadaceae</taxon>
        <taxon>Ectopseudomonas</taxon>
    </lineage>
</organism>
<gene>
    <name evidence="2" type="ORF">SAMN05216213_11154</name>
</gene>
<evidence type="ECO:0000313" key="2">
    <source>
        <dbReference type="EMBL" id="SDP99711.1"/>
    </source>
</evidence>
<sequence length="134" mass="14297">MDVGSIKTSVNPTLARDSGLSSNVDARQKISSAGAAMVSRTAEEATQQPEARVVEPPQEISREQVEDAVATIQEFVQSVRRSINFAVDDGSGRVVVKVTDAGSGDVIRQIPSEEALKLAENLSEVRSLLFKAEA</sequence>
<dbReference type="InterPro" id="IPR035924">
    <property type="entry name" value="FlaG-like_sf"/>
</dbReference>
<dbReference type="Gene3D" id="3.30.160.170">
    <property type="entry name" value="FlaG-like"/>
    <property type="match status" value="1"/>
</dbReference>
<feature type="region of interest" description="Disordered" evidence="1">
    <location>
        <begin position="1"/>
        <end position="22"/>
    </location>
</feature>
<protein>
    <submittedName>
        <fullName evidence="2">Flagellar protein FlaG</fullName>
    </submittedName>
</protein>
<keyword evidence="3" id="KW-1185">Reference proteome</keyword>
<keyword evidence="2" id="KW-0969">Cilium</keyword>
<feature type="compositionally biased region" description="Polar residues" evidence="1">
    <location>
        <begin position="1"/>
        <end position="12"/>
    </location>
</feature>
<evidence type="ECO:0000313" key="3">
    <source>
        <dbReference type="Proteomes" id="UP000199460"/>
    </source>
</evidence>
<feature type="region of interest" description="Disordered" evidence="1">
    <location>
        <begin position="35"/>
        <end position="60"/>
    </location>
</feature>
<dbReference type="EMBL" id="FNJJ01000011">
    <property type="protein sequence ID" value="SDP99711.1"/>
    <property type="molecule type" value="Genomic_DNA"/>
</dbReference>